<protein>
    <submittedName>
        <fullName evidence="1">Uncharacterized protein</fullName>
    </submittedName>
</protein>
<keyword evidence="2" id="KW-1185">Reference proteome</keyword>
<sequence length="111" mass="12315">MFDEKPGQASDVGGVGVLNWRMHSADESMRNVVISVPLLSLHEAPSVRQIDGTGAAFVSVSDRPPITKRYTKQGRRSTWGNKATLHQAREKIMPNKEEDPRSSWGDKANKN</sequence>
<name>A0ACC1A8U3_9ROSI</name>
<reference evidence="2" key="1">
    <citation type="journal article" date="2023" name="G3 (Bethesda)">
        <title>Genome assembly and association tests identify interacting loci associated with vigor, precocity, and sex in interspecific pistachio rootstocks.</title>
        <authorList>
            <person name="Palmer W."/>
            <person name="Jacygrad E."/>
            <person name="Sagayaradj S."/>
            <person name="Cavanaugh K."/>
            <person name="Han R."/>
            <person name="Bertier L."/>
            <person name="Beede B."/>
            <person name="Kafkas S."/>
            <person name="Golino D."/>
            <person name="Preece J."/>
            <person name="Michelmore R."/>
        </authorList>
    </citation>
    <scope>NUCLEOTIDE SEQUENCE [LARGE SCALE GENOMIC DNA]</scope>
</reference>
<proteinExistence type="predicted"/>
<evidence type="ECO:0000313" key="2">
    <source>
        <dbReference type="Proteomes" id="UP001164250"/>
    </source>
</evidence>
<accession>A0ACC1A8U3</accession>
<dbReference type="EMBL" id="CM047908">
    <property type="protein sequence ID" value="KAJ0082665.1"/>
    <property type="molecule type" value="Genomic_DNA"/>
</dbReference>
<comment type="caution">
    <text evidence="1">The sequence shown here is derived from an EMBL/GenBank/DDBJ whole genome shotgun (WGS) entry which is preliminary data.</text>
</comment>
<dbReference type="Proteomes" id="UP001164250">
    <property type="component" value="Chromosome 12"/>
</dbReference>
<evidence type="ECO:0000313" key="1">
    <source>
        <dbReference type="EMBL" id="KAJ0082665.1"/>
    </source>
</evidence>
<gene>
    <name evidence="1" type="ORF">Patl1_12293</name>
</gene>
<organism evidence="1 2">
    <name type="scientific">Pistacia atlantica</name>
    <dbReference type="NCBI Taxonomy" id="434234"/>
    <lineage>
        <taxon>Eukaryota</taxon>
        <taxon>Viridiplantae</taxon>
        <taxon>Streptophyta</taxon>
        <taxon>Embryophyta</taxon>
        <taxon>Tracheophyta</taxon>
        <taxon>Spermatophyta</taxon>
        <taxon>Magnoliopsida</taxon>
        <taxon>eudicotyledons</taxon>
        <taxon>Gunneridae</taxon>
        <taxon>Pentapetalae</taxon>
        <taxon>rosids</taxon>
        <taxon>malvids</taxon>
        <taxon>Sapindales</taxon>
        <taxon>Anacardiaceae</taxon>
        <taxon>Pistacia</taxon>
    </lineage>
</organism>